<dbReference type="AlphaFoldDB" id="A0A4Y2URB0"/>
<accession>A0A4Y2URB0</accession>
<evidence type="ECO:0000313" key="1">
    <source>
        <dbReference type="EMBL" id="GBO14087.1"/>
    </source>
</evidence>
<reference evidence="1 2" key="1">
    <citation type="journal article" date="2019" name="Sci. Rep.">
        <title>Orb-weaving spider Araneus ventricosus genome elucidates the spidroin gene catalogue.</title>
        <authorList>
            <person name="Kono N."/>
            <person name="Nakamura H."/>
            <person name="Ohtoshi R."/>
            <person name="Moran D.A.P."/>
            <person name="Shinohara A."/>
            <person name="Yoshida Y."/>
            <person name="Fujiwara M."/>
            <person name="Mori M."/>
            <person name="Tomita M."/>
            <person name="Arakawa K."/>
        </authorList>
    </citation>
    <scope>NUCLEOTIDE SEQUENCE [LARGE SCALE GENOMIC DNA]</scope>
</reference>
<keyword evidence="2" id="KW-1185">Reference proteome</keyword>
<comment type="caution">
    <text evidence="1">The sequence shown here is derived from an EMBL/GenBank/DDBJ whole genome shotgun (WGS) entry which is preliminary data.</text>
</comment>
<organism evidence="1 2">
    <name type="scientific">Araneus ventricosus</name>
    <name type="common">Orbweaver spider</name>
    <name type="synonym">Epeira ventricosa</name>
    <dbReference type="NCBI Taxonomy" id="182803"/>
    <lineage>
        <taxon>Eukaryota</taxon>
        <taxon>Metazoa</taxon>
        <taxon>Ecdysozoa</taxon>
        <taxon>Arthropoda</taxon>
        <taxon>Chelicerata</taxon>
        <taxon>Arachnida</taxon>
        <taxon>Araneae</taxon>
        <taxon>Araneomorphae</taxon>
        <taxon>Entelegynae</taxon>
        <taxon>Araneoidea</taxon>
        <taxon>Araneidae</taxon>
        <taxon>Araneus</taxon>
    </lineage>
</organism>
<gene>
    <name evidence="1" type="ORF">AVEN_28439_1</name>
</gene>
<dbReference type="Proteomes" id="UP000499080">
    <property type="component" value="Unassembled WGS sequence"/>
</dbReference>
<protein>
    <submittedName>
        <fullName evidence="1">Uncharacterized protein</fullName>
    </submittedName>
</protein>
<evidence type="ECO:0000313" key="2">
    <source>
        <dbReference type="Proteomes" id="UP000499080"/>
    </source>
</evidence>
<dbReference type="EMBL" id="BGPR01038267">
    <property type="protein sequence ID" value="GBO14087.1"/>
    <property type="molecule type" value="Genomic_DNA"/>
</dbReference>
<proteinExistence type="predicted"/>
<name>A0A4Y2URB0_ARAVE</name>
<sequence length="98" mass="11135">MVRSIQRLFPLEIQSSDPQINMESGGGRDSCVSNPNLKTDTLSYAIVRKYTRSGRCIKTPEILDLLNCVSYRFECLIDPQRGENVGQAIKQKSERELQ</sequence>